<feature type="region of interest" description="Disordered" evidence="1">
    <location>
        <begin position="1"/>
        <end position="68"/>
    </location>
</feature>
<accession>A0A834ZS19</accession>
<gene>
    <name evidence="2" type="ORF">HHK36_000998</name>
</gene>
<evidence type="ECO:0000313" key="2">
    <source>
        <dbReference type="EMBL" id="KAF8413024.1"/>
    </source>
</evidence>
<dbReference type="EMBL" id="JABCRI010000001">
    <property type="protein sequence ID" value="KAF8413024.1"/>
    <property type="molecule type" value="Genomic_DNA"/>
</dbReference>
<feature type="compositionally biased region" description="Basic and acidic residues" evidence="1">
    <location>
        <begin position="8"/>
        <end position="19"/>
    </location>
</feature>
<evidence type="ECO:0000313" key="3">
    <source>
        <dbReference type="Proteomes" id="UP000655225"/>
    </source>
</evidence>
<evidence type="ECO:0000256" key="1">
    <source>
        <dbReference type="SAM" id="MobiDB-lite"/>
    </source>
</evidence>
<keyword evidence="3" id="KW-1185">Reference proteome</keyword>
<sequence>MTQETPSSDEHKPESDKYQLELVETNGRDISPDNTCSPPENCCGDESRSLDNSTDNDPLMSCLWGDGTPGLEDAPSKFPTAGDDSWEDNCACGALIDVSLPTLEDCITEVKATAGDTCISLQRILNKSQGLTKGEKKEGLVNKF</sequence>
<proteinExistence type="predicted"/>
<dbReference type="Proteomes" id="UP000655225">
    <property type="component" value="Unassembled WGS sequence"/>
</dbReference>
<comment type="caution">
    <text evidence="2">The sequence shown here is derived from an EMBL/GenBank/DDBJ whole genome shotgun (WGS) entry which is preliminary data.</text>
</comment>
<name>A0A834ZS19_TETSI</name>
<reference evidence="2 3" key="1">
    <citation type="submission" date="2020-04" db="EMBL/GenBank/DDBJ databases">
        <title>Plant Genome Project.</title>
        <authorList>
            <person name="Zhang R.-G."/>
        </authorList>
    </citation>
    <scope>NUCLEOTIDE SEQUENCE [LARGE SCALE GENOMIC DNA]</scope>
    <source>
        <strain evidence="2">YNK0</strain>
        <tissue evidence="2">Leaf</tissue>
    </source>
</reference>
<organism evidence="2 3">
    <name type="scientific">Tetracentron sinense</name>
    <name type="common">Spur-leaf</name>
    <dbReference type="NCBI Taxonomy" id="13715"/>
    <lineage>
        <taxon>Eukaryota</taxon>
        <taxon>Viridiplantae</taxon>
        <taxon>Streptophyta</taxon>
        <taxon>Embryophyta</taxon>
        <taxon>Tracheophyta</taxon>
        <taxon>Spermatophyta</taxon>
        <taxon>Magnoliopsida</taxon>
        <taxon>Trochodendrales</taxon>
        <taxon>Trochodendraceae</taxon>
        <taxon>Tetracentron</taxon>
    </lineage>
</organism>
<dbReference type="AlphaFoldDB" id="A0A834ZS19"/>
<protein>
    <submittedName>
        <fullName evidence="2">Uncharacterized protein</fullName>
    </submittedName>
</protein>